<reference evidence="2" key="2">
    <citation type="journal article" date="2022" name="Microbiol. Resour. Announc.">
        <title>Metagenome Sequencing to Explore Phylogenomics of Terrestrial Cyanobacteria.</title>
        <authorList>
            <person name="Ward R.D."/>
            <person name="Stajich J.E."/>
            <person name="Johansen J.R."/>
            <person name="Huntemann M."/>
            <person name="Clum A."/>
            <person name="Foster B."/>
            <person name="Foster B."/>
            <person name="Roux S."/>
            <person name="Palaniappan K."/>
            <person name="Varghese N."/>
            <person name="Mukherjee S."/>
            <person name="Reddy T.B.K."/>
            <person name="Daum C."/>
            <person name="Copeland A."/>
            <person name="Chen I.A."/>
            <person name="Ivanova N.N."/>
            <person name="Kyrpides N.C."/>
            <person name="Shapiro N."/>
            <person name="Eloe-Fadrosh E.A."/>
            <person name="Pietrasiak N."/>
        </authorList>
    </citation>
    <scope>NUCLEOTIDE SEQUENCE</scope>
    <source>
        <strain evidence="2">JT2-VF2</strain>
    </source>
</reference>
<protein>
    <submittedName>
        <fullName evidence="2">Uncharacterized protein</fullName>
    </submittedName>
</protein>
<keyword evidence="1" id="KW-0472">Membrane</keyword>
<organism evidence="2 3">
    <name type="scientific">Mojavia pulchra JT2-VF2</name>
    <dbReference type="NCBI Taxonomy" id="287848"/>
    <lineage>
        <taxon>Bacteria</taxon>
        <taxon>Bacillati</taxon>
        <taxon>Cyanobacteriota</taxon>
        <taxon>Cyanophyceae</taxon>
        <taxon>Nostocales</taxon>
        <taxon>Nostocaceae</taxon>
    </lineage>
</organism>
<sequence length="130" mass="15041">MSLHQDLLKAAQTSNSHVLYLGKLNLIQETQKIENFNFTKTRDPTVIVAPIILLVMAGIIIFHKVKISHQISSKVYRCQKCRFFAKNNYLKCAVNPSVAFTEEAKYCCDYQPQEKRIFFVSLNRGNKHDF</sequence>
<keyword evidence="1" id="KW-0812">Transmembrane</keyword>
<comment type="caution">
    <text evidence="2">The sequence shown here is derived from an EMBL/GenBank/DDBJ whole genome shotgun (WGS) entry which is preliminary data.</text>
</comment>
<accession>A0A951PWW0</accession>
<keyword evidence="1" id="KW-1133">Transmembrane helix</keyword>
<name>A0A951PWW0_9NOST</name>
<reference evidence="2" key="1">
    <citation type="submission" date="2021-05" db="EMBL/GenBank/DDBJ databases">
        <authorList>
            <person name="Pietrasiak N."/>
            <person name="Ward R."/>
            <person name="Stajich J.E."/>
            <person name="Kurbessoian T."/>
        </authorList>
    </citation>
    <scope>NUCLEOTIDE SEQUENCE</scope>
    <source>
        <strain evidence="2">JT2-VF2</strain>
    </source>
</reference>
<dbReference type="AlphaFoldDB" id="A0A951PWW0"/>
<feature type="transmembrane region" description="Helical" evidence="1">
    <location>
        <begin position="46"/>
        <end position="65"/>
    </location>
</feature>
<evidence type="ECO:0000256" key="1">
    <source>
        <dbReference type="SAM" id="Phobius"/>
    </source>
</evidence>
<dbReference type="Proteomes" id="UP000715781">
    <property type="component" value="Unassembled WGS sequence"/>
</dbReference>
<dbReference type="EMBL" id="JAHHHN010000002">
    <property type="protein sequence ID" value="MBW4560565.1"/>
    <property type="molecule type" value="Genomic_DNA"/>
</dbReference>
<evidence type="ECO:0000313" key="2">
    <source>
        <dbReference type="EMBL" id="MBW4560565.1"/>
    </source>
</evidence>
<evidence type="ECO:0000313" key="3">
    <source>
        <dbReference type="Proteomes" id="UP000715781"/>
    </source>
</evidence>
<proteinExistence type="predicted"/>
<gene>
    <name evidence="2" type="ORF">KME32_05300</name>
</gene>